<dbReference type="InterPro" id="IPR050185">
    <property type="entry name" value="Ub_carboxyl-term_hydrolase"/>
</dbReference>
<feature type="region of interest" description="Disordered" evidence="2">
    <location>
        <begin position="323"/>
        <end position="350"/>
    </location>
</feature>
<evidence type="ECO:0000313" key="5">
    <source>
        <dbReference type="EMBL" id="TGO84244.1"/>
    </source>
</evidence>
<accession>A0A4Z1KKY6</accession>
<dbReference type="PANTHER" id="PTHR21646">
    <property type="entry name" value="UBIQUITIN CARBOXYL-TERMINAL HYDROLASE"/>
    <property type="match status" value="1"/>
</dbReference>
<dbReference type="InterPro" id="IPR036873">
    <property type="entry name" value="Rhodanese-like_dom_sf"/>
</dbReference>
<dbReference type="Gene3D" id="3.40.250.10">
    <property type="entry name" value="Rhodanese-like domain"/>
    <property type="match status" value="1"/>
</dbReference>
<dbReference type="PANTHER" id="PTHR21646:SF23">
    <property type="entry name" value="UBIQUITIN CARBOXYL-TERMINAL HYDROLASE USP2"/>
    <property type="match status" value="1"/>
</dbReference>
<dbReference type="OrthoDB" id="292964at2759"/>
<dbReference type="GO" id="GO:0016579">
    <property type="term" value="P:protein deubiquitination"/>
    <property type="evidence" value="ECO:0007669"/>
    <property type="project" value="InterPro"/>
</dbReference>
<comment type="caution">
    <text evidence="5">The sequence shown here is derived from an EMBL/GenBank/DDBJ whole genome shotgun (WGS) entry which is preliminary data.</text>
</comment>
<dbReference type="Gene3D" id="3.90.70.10">
    <property type="entry name" value="Cysteine proteinases"/>
    <property type="match status" value="1"/>
</dbReference>
<name>A0A4Z1KKY6_9HELO</name>
<evidence type="ECO:0000259" key="3">
    <source>
        <dbReference type="PROSITE" id="PS50206"/>
    </source>
</evidence>
<dbReference type="SUPFAM" id="SSF54001">
    <property type="entry name" value="Cysteine proteinases"/>
    <property type="match status" value="1"/>
</dbReference>
<feature type="region of interest" description="Disordered" evidence="2">
    <location>
        <begin position="658"/>
        <end position="677"/>
    </location>
</feature>
<feature type="domain" description="Rhodanese" evidence="3">
    <location>
        <begin position="421"/>
        <end position="545"/>
    </location>
</feature>
<dbReference type="InterPro" id="IPR001763">
    <property type="entry name" value="Rhodanese-like_dom"/>
</dbReference>
<dbReference type="Pfam" id="PF00443">
    <property type="entry name" value="UCH"/>
    <property type="match status" value="1"/>
</dbReference>
<dbReference type="InterPro" id="IPR001394">
    <property type="entry name" value="Peptidase_C19_UCH"/>
</dbReference>
<dbReference type="Proteomes" id="UP000297280">
    <property type="component" value="Unassembled WGS sequence"/>
</dbReference>
<dbReference type="SMART" id="SM00450">
    <property type="entry name" value="RHOD"/>
    <property type="match status" value="1"/>
</dbReference>
<dbReference type="CDD" id="cd02257">
    <property type="entry name" value="Peptidase_C19"/>
    <property type="match status" value="1"/>
</dbReference>
<dbReference type="AlphaFoldDB" id="A0A4Z1KKY6"/>
<organism evidence="5 6">
    <name type="scientific">Botrytis porri</name>
    <dbReference type="NCBI Taxonomy" id="87229"/>
    <lineage>
        <taxon>Eukaryota</taxon>
        <taxon>Fungi</taxon>
        <taxon>Dikarya</taxon>
        <taxon>Ascomycota</taxon>
        <taxon>Pezizomycotina</taxon>
        <taxon>Leotiomycetes</taxon>
        <taxon>Helotiales</taxon>
        <taxon>Sclerotiniaceae</taxon>
        <taxon>Botrytis</taxon>
    </lineage>
</organism>
<dbReference type="GO" id="GO:0004843">
    <property type="term" value="F:cysteine-type deubiquitinase activity"/>
    <property type="evidence" value="ECO:0007669"/>
    <property type="project" value="InterPro"/>
</dbReference>
<protein>
    <recommendedName>
        <fullName evidence="7">USP domain-containing protein</fullName>
    </recommendedName>
</protein>
<proteinExistence type="inferred from homology"/>
<evidence type="ECO:0000259" key="4">
    <source>
        <dbReference type="PROSITE" id="PS50235"/>
    </source>
</evidence>
<dbReference type="EMBL" id="PQXO01000528">
    <property type="protein sequence ID" value="TGO84244.1"/>
    <property type="molecule type" value="Genomic_DNA"/>
</dbReference>
<dbReference type="InterPro" id="IPR038765">
    <property type="entry name" value="Papain-like_cys_pep_sf"/>
</dbReference>
<evidence type="ECO:0000256" key="1">
    <source>
        <dbReference type="ARBA" id="ARBA00009085"/>
    </source>
</evidence>
<gene>
    <name evidence="5" type="ORF">BPOR_0529g00020</name>
</gene>
<reference evidence="5 6" key="1">
    <citation type="submission" date="2017-12" db="EMBL/GenBank/DDBJ databases">
        <title>Comparative genomics of Botrytis spp.</title>
        <authorList>
            <person name="Valero-Jimenez C.A."/>
            <person name="Tapia P."/>
            <person name="Veloso J."/>
            <person name="Silva-Moreno E."/>
            <person name="Staats M."/>
            <person name="Valdes J.H."/>
            <person name="Van Kan J.A.L."/>
        </authorList>
    </citation>
    <scope>NUCLEOTIDE SEQUENCE [LARGE SCALE GENOMIC DNA]</scope>
    <source>
        <strain evidence="5 6">MUCL3349</strain>
    </source>
</reference>
<dbReference type="PROSITE" id="PS50235">
    <property type="entry name" value="USP_3"/>
    <property type="match status" value="1"/>
</dbReference>
<keyword evidence="6" id="KW-1185">Reference proteome</keyword>
<feature type="compositionally biased region" description="Polar residues" evidence="2">
    <location>
        <begin position="323"/>
        <end position="344"/>
    </location>
</feature>
<comment type="similarity">
    <text evidence="1">Belongs to the peptidase C19 family.</text>
</comment>
<feature type="region of interest" description="Disordered" evidence="2">
    <location>
        <begin position="582"/>
        <end position="619"/>
    </location>
</feature>
<feature type="domain" description="USP" evidence="4">
    <location>
        <begin position="707"/>
        <end position="1093"/>
    </location>
</feature>
<dbReference type="InterPro" id="IPR028889">
    <property type="entry name" value="USP"/>
</dbReference>
<dbReference type="Gene3D" id="1.20.58.80">
    <property type="entry name" value="Phosphotransferase system, lactose/cellobiose-type IIA subunit"/>
    <property type="match status" value="1"/>
</dbReference>
<sequence>MSPAAIGGPHLRTTSINGIGPINNTKKDGVNGIGTVNGHSRILPHLDDLVNAKPLVDRQSSLRKLLEAGEEAAKHAETYLDFKRLDLALQQYIIAFTIAVEYIPQSPHYPDLRSRSDYTRLYAGLQKRLNTQHNKFEEVKKIIKEDNTRTGVSPSSLLPYNGQSVPGNTNNIALKPTISDVNSIPTNKKIEPRQKPVIQPKPQGLHRNSIQTANGISSSLPGSSESDLAARFARLRSPNTTTPTQDPRIRTQQISIPDEIKIDQKPINSASQYKQNASILRPLGPREMPMSPATLKTEKPILDMDTSVPMMPRMPDAIYSPARSTDVVSTNSQPPLLSRGSSYFNGKREPSSSVAKLTRNRIVVDDATDYFSNSAVNNYTFDHGHPEPETRVDKPSIPNATAITAEQLHGFLKMGSKTLSVLIVDIRSREDFNEGHIMASSIICIEPIALRKDMSAEDLGEGIVLSPESEQRLYDQRHTFDLIVYYDQSSMPINTEHVPGEPLNHLQHFSKIIYDHAYDHRLKRRPMLLVGGLDSWIDLFGPNVLKSEIPGSKSLVKTKKPDHQGLGRVSIARDARRGLVAKRTTPRLRTLSAAEEEKWDQALKQNSDDESPAQDSAMDESYYARTTEDFMRRYPELPSVKQSMASPSIPRSLPLYDGSKISAPPTRPPPALPRQRSNGIFEQTPYKNYVMTGGNSSAPPATDPGLCGLRNITGGLCYMNAVIQAIGSSPAIRNMFIKFQYPCIPEVPKKSSEVGPPRLLMTRALRSLLQHMWCGKYDEIVPRMFQQYVHATAVGHEGYLGFDQSRIGDNDHRPDTTFGTARQHDANEFLAWLFEVIMDEQNIHRDRTGLLGDVSTFSPKERSELPRTQNCREGYERALETLNSPLAKLVCNQKMYEMVCQTCKDTSVSSDMLSPIIYLGVDPSGGLSQNLHSLLQTYCLTEERTGLDCDGCGVTHSRTKIQRQLFSNLPDYLVFPLKVAQMAGETQGNRLNVQVNFPLVLDMAEYTWLSQKDGYSDRVLPHQRPPFLYDCYAAVQHSGSTESGHYWTLVRRIDPNNRWTDNWHEFNDSRVIPGKTFADTQSYRTVMIFYRRQGAA</sequence>
<evidence type="ECO:0000313" key="6">
    <source>
        <dbReference type="Proteomes" id="UP000297280"/>
    </source>
</evidence>
<dbReference type="STRING" id="87229.A0A4Z1KKY6"/>
<evidence type="ECO:0000256" key="2">
    <source>
        <dbReference type="SAM" id="MobiDB-lite"/>
    </source>
</evidence>
<dbReference type="SUPFAM" id="SSF52821">
    <property type="entry name" value="Rhodanese/Cell cycle control phosphatase"/>
    <property type="match status" value="1"/>
</dbReference>
<evidence type="ECO:0008006" key="7">
    <source>
        <dbReference type="Google" id="ProtNLM"/>
    </source>
</evidence>
<dbReference type="PROSITE" id="PS50206">
    <property type="entry name" value="RHODANESE_3"/>
    <property type="match status" value="1"/>
</dbReference>